<dbReference type="Proteomes" id="UP000828048">
    <property type="component" value="Chromosome 5"/>
</dbReference>
<evidence type="ECO:0000313" key="2">
    <source>
        <dbReference type="Proteomes" id="UP000828048"/>
    </source>
</evidence>
<reference evidence="1 2" key="1">
    <citation type="journal article" date="2021" name="Hortic Res">
        <title>High-quality reference genome and annotation aids understanding of berry development for evergreen blueberry (Vaccinium darrowii).</title>
        <authorList>
            <person name="Yu J."/>
            <person name="Hulse-Kemp A.M."/>
            <person name="Babiker E."/>
            <person name="Staton M."/>
        </authorList>
    </citation>
    <scope>NUCLEOTIDE SEQUENCE [LARGE SCALE GENOMIC DNA]</scope>
    <source>
        <strain evidence="2">cv. NJ 8807/NJ 8810</strain>
        <tissue evidence="1">Young leaf</tissue>
    </source>
</reference>
<protein>
    <submittedName>
        <fullName evidence="1">Uncharacterized protein</fullName>
    </submittedName>
</protein>
<evidence type="ECO:0000313" key="1">
    <source>
        <dbReference type="EMBL" id="KAH7847183.1"/>
    </source>
</evidence>
<keyword evidence="2" id="KW-1185">Reference proteome</keyword>
<organism evidence="1 2">
    <name type="scientific">Vaccinium darrowii</name>
    <dbReference type="NCBI Taxonomy" id="229202"/>
    <lineage>
        <taxon>Eukaryota</taxon>
        <taxon>Viridiplantae</taxon>
        <taxon>Streptophyta</taxon>
        <taxon>Embryophyta</taxon>
        <taxon>Tracheophyta</taxon>
        <taxon>Spermatophyta</taxon>
        <taxon>Magnoliopsida</taxon>
        <taxon>eudicotyledons</taxon>
        <taxon>Gunneridae</taxon>
        <taxon>Pentapetalae</taxon>
        <taxon>asterids</taxon>
        <taxon>Ericales</taxon>
        <taxon>Ericaceae</taxon>
        <taxon>Vaccinioideae</taxon>
        <taxon>Vaccinieae</taxon>
        <taxon>Vaccinium</taxon>
    </lineage>
</organism>
<name>A0ACB7Y2D0_9ERIC</name>
<proteinExistence type="predicted"/>
<dbReference type="EMBL" id="CM037155">
    <property type="protein sequence ID" value="KAH7847183.1"/>
    <property type="molecule type" value="Genomic_DNA"/>
</dbReference>
<gene>
    <name evidence="1" type="ORF">Vadar_022964</name>
</gene>
<comment type="caution">
    <text evidence="1">The sequence shown here is derived from an EMBL/GenBank/DDBJ whole genome shotgun (WGS) entry which is preliminary data.</text>
</comment>
<sequence>MSATCNCSSVIAQGQLLEATIFNAFVPKFICKTAGIRLRNGVAYCDPNVRQLYVMEVWEEGGEDFPLIAKVKSQAKRLIFYTSTKSEESSFTALQQKDRTCEAHLKLMNSSIFCYETAWHRTEVAYCDSSVHQLYVMEVQDEGGDDFPLIDMAEINSPIFFLLCLSFCSPSFLVYRLTYLQVSGKDDGLNIKARSCNNLRATIASMDFVVIILHSTVSEMSRNLLRIANLDISYDRRIFPVKFLNDKSSPSLGVYDALQEKYLKKIFSCVMFVMFFYNFFIVGGDGGPSYVIDSTFERLPRSNTPILISKHPNEDNLLFFHPRTRSSTRHSIPGISGARLRASALEGWLLFTGGEEGHDFITMYNVNTEEYRELPREDIEDCGTGLFSVDFEKVFFVHVDEALVLHVKSYERGQVMWSNWMQEDTHSIASNISGFIYGDNYIYWLDMLGIHFFELKDEGGDEPYEVINHNIQAQHEIALGCLICEDEYTFALLTLQQPLRLKQFNLNLDLMEHSEEEINSLGATCLYGIHRRARSRDKHSGYRLLAEAEWDTGKIFLYGPHSNTGIQHCTSLDMAGLADVIATCSFPICTCDFGWMRLDPR</sequence>
<accession>A0ACB7Y2D0</accession>